<feature type="domain" description="DUF1468" evidence="2">
    <location>
        <begin position="25"/>
        <end position="168"/>
    </location>
</feature>
<dbReference type="RefSeq" id="WP_103777287.1">
    <property type="nucleotide sequence ID" value="NZ_PQLX01000005.1"/>
</dbReference>
<keyword evidence="1" id="KW-1133">Transmembrane helix</keyword>
<accession>A0A2S4RWH3</accession>
<dbReference type="EMBL" id="PQLX01000005">
    <property type="protein sequence ID" value="POU64653.1"/>
    <property type="molecule type" value="Genomic_DNA"/>
</dbReference>
<organism evidence="3 4">
    <name type="scientific">Citrobacter amalonaticus</name>
    <dbReference type="NCBI Taxonomy" id="35703"/>
    <lineage>
        <taxon>Bacteria</taxon>
        <taxon>Pseudomonadati</taxon>
        <taxon>Pseudomonadota</taxon>
        <taxon>Gammaproteobacteria</taxon>
        <taxon>Enterobacterales</taxon>
        <taxon>Enterobacteriaceae</taxon>
        <taxon>Citrobacter</taxon>
    </lineage>
</organism>
<sequence>MVENPLTPTTPPPASTAERQCYILVALLLCLIAVVVLTIAKSFPATSISTDIGAGAFPSVYSWLLIILSLILIAGQFSGTTLRQLMVLPTRPTQGFGRWTGPFCTVVTCVAYLYAMELFGYLVATVLFMMLIMKISGIQRWWVNGLLAIVLSITLYILFSLALNVPLPESSLLESLTLE</sequence>
<feature type="transmembrane region" description="Helical" evidence="1">
    <location>
        <begin position="99"/>
        <end position="129"/>
    </location>
</feature>
<dbReference type="InterPro" id="IPR009936">
    <property type="entry name" value="DUF1468"/>
</dbReference>
<keyword evidence="1" id="KW-0472">Membrane</keyword>
<evidence type="ECO:0000259" key="2">
    <source>
        <dbReference type="Pfam" id="PF07331"/>
    </source>
</evidence>
<gene>
    <name evidence="3" type="ORF">C3430_15895</name>
</gene>
<dbReference type="Proteomes" id="UP000237003">
    <property type="component" value="Unassembled WGS sequence"/>
</dbReference>
<dbReference type="Pfam" id="PF07331">
    <property type="entry name" value="TctB"/>
    <property type="match status" value="1"/>
</dbReference>
<evidence type="ECO:0000313" key="4">
    <source>
        <dbReference type="Proteomes" id="UP000237003"/>
    </source>
</evidence>
<feature type="transmembrane region" description="Helical" evidence="1">
    <location>
        <begin position="60"/>
        <end position="79"/>
    </location>
</feature>
<keyword evidence="1" id="KW-0812">Transmembrane</keyword>
<dbReference type="AlphaFoldDB" id="A0A2S4RWH3"/>
<evidence type="ECO:0000256" key="1">
    <source>
        <dbReference type="SAM" id="Phobius"/>
    </source>
</evidence>
<name>A0A2S4RWH3_CITAM</name>
<feature type="transmembrane region" description="Helical" evidence="1">
    <location>
        <begin position="20"/>
        <end position="40"/>
    </location>
</feature>
<evidence type="ECO:0000313" key="3">
    <source>
        <dbReference type="EMBL" id="POU64653.1"/>
    </source>
</evidence>
<comment type="caution">
    <text evidence="3">The sequence shown here is derived from an EMBL/GenBank/DDBJ whole genome shotgun (WGS) entry which is preliminary data.</text>
</comment>
<feature type="transmembrane region" description="Helical" evidence="1">
    <location>
        <begin position="141"/>
        <end position="163"/>
    </location>
</feature>
<protein>
    <recommendedName>
        <fullName evidence="2">DUF1468 domain-containing protein</fullName>
    </recommendedName>
</protein>
<proteinExistence type="predicted"/>
<reference evidence="3 4" key="1">
    <citation type="submission" date="2018-01" db="EMBL/GenBank/DDBJ databases">
        <title>Complete genome sequences of 14 Citrobacter spp. isolated from plant in Canada.</title>
        <authorList>
            <person name="Bhandare S.G."/>
            <person name="Colavecchio A."/>
            <person name="Jeukens J."/>
            <person name="Emond-Rheault J.-G."/>
            <person name="Freschi L."/>
            <person name="Hamel J."/>
            <person name="Kukavica-Ibrulj I."/>
            <person name="Levesque R."/>
            <person name="Goodridge L."/>
        </authorList>
    </citation>
    <scope>NUCLEOTIDE SEQUENCE [LARGE SCALE GENOMIC DNA]</scope>
    <source>
        <strain evidence="3 4">S1285</strain>
    </source>
</reference>